<dbReference type="AlphaFoldDB" id="A0A1B6E7Q2"/>
<name>A0A1B6E7Q2_9HEMI</name>
<accession>A0A1B6E7Q2</accession>
<feature type="transmembrane region" description="Helical" evidence="1">
    <location>
        <begin position="29"/>
        <end position="54"/>
    </location>
</feature>
<keyword evidence="1" id="KW-0812">Transmembrane</keyword>
<evidence type="ECO:0008006" key="3">
    <source>
        <dbReference type="Google" id="ProtNLM"/>
    </source>
</evidence>
<organism evidence="2">
    <name type="scientific">Clastoptera arizonana</name>
    <name type="common">Arizona spittle bug</name>
    <dbReference type="NCBI Taxonomy" id="38151"/>
    <lineage>
        <taxon>Eukaryota</taxon>
        <taxon>Metazoa</taxon>
        <taxon>Ecdysozoa</taxon>
        <taxon>Arthropoda</taxon>
        <taxon>Hexapoda</taxon>
        <taxon>Insecta</taxon>
        <taxon>Pterygota</taxon>
        <taxon>Neoptera</taxon>
        <taxon>Paraneoptera</taxon>
        <taxon>Hemiptera</taxon>
        <taxon>Auchenorrhyncha</taxon>
        <taxon>Cercopoidea</taxon>
        <taxon>Clastopteridae</taxon>
        <taxon>Clastoptera</taxon>
    </lineage>
</organism>
<keyword evidence="1" id="KW-1133">Transmembrane helix</keyword>
<evidence type="ECO:0000313" key="2">
    <source>
        <dbReference type="EMBL" id="JAS33937.1"/>
    </source>
</evidence>
<reference evidence="2" key="1">
    <citation type="submission" date="2015-12" db="EMBL/GenBank/DDBJ databases">
        <title>De novo transcriptome assembly of four potential Pierce s Disease insect vectors from Arizona vineyards.</title>
        <authorList>
            <person name="Tassone E.E."/>
        </authorList>
    </citation>
    <scope>NUCLEOTIDE SEQUENCE</scope>
</reference>
<dbReference type="EMBL" id="GEDC01003361">
    <property type="protein sequence ID" value="JAS33937.1"/>
    <property type="molecule type" value="Transcribed_RNA"/>
</dbReference>
<gene>
    <name evidence="2" type="ORF">g.45554</name>
</gene>
<protein>
    <recommendedName>
        <fullName evidence="3">Transmembrane protein</fullName>
    </recommendedName>
</protein>
<evidence type="ECO:0000256" key="1">
    <source>
        <dbReference type="SAM" id="Phobius"/>
    </source>
</evidence>
<keyword evidence="1" id="KW-0472">Membrane</keyword>
<proteinExistence type="predicted"/>
<sequence length="123" mass="14727">MWEKLKSFARGFNQSPSYSLSREARKIHYYVYPLLYLSKAWFVSTTVLCGWMFATRDHRLDKKKLPVNERMDLLEPHYLKLKVIEPYLKPAKELHEIYQAMAQAQRDRDECVCDGEPKKKEKK</sequence>